<feature type="domain" description="HTH tetR-type" evidence="5">
    <location>
        <begin position="5"/>
        <end position="65"/>
    </location>
</feature>
<dbReference type="PANTHER" id="PTHR47506:SF3">
    <property type="entry name" value="HTH-TYPE TRANSCRIPTIONAL REGULATOR LMRA"/>
    <property type="match status" value="1"/>
</dbReference>
<keyword evidence="1" id="KW-0805">Transcription regulation</keyword>
<proteinExistence type="predicted"/>
<dbReference type="PRINTS" id="PR00455">
    <property type="entry name" value="HTHTETR"/>
</dbReference>
<dbReference type="AlphaFoldDB" id="A0A1G5FAL2"/>
<sequence length="183" mass="20401">MPQRKTDREAVLEEAETLFRQKGYGNTTMADIAKATGLLKGSLYYYFPSKEELALAILARVGEKLRGMVADRAYDESRPASVRWHAIMEATRAYFLETRGCLMGHMGLEVAEATLPFADRIRAFFEEWTAALAHVLQSAYGPEEAQRLANDAVARIEGAVLWLRICGDTGPLDRACDELAELL</sequence>
<dbReference type="SUPFAM" id="SSF48498">
    <property type="entry name" value="Tetracyclin repressor-like, C-terminal domain"/>
    <property type="match status" value="1"/>
</dbReference>
<keyword evidence="3" id="KW-0804">Transcription</keyword>
<dbReference type="InterPro" id="IPR054156">
    <property type="entry name" value="YxaF_TetR_C"/>
</dbReference>
<evidence type="ECO:0000256" key="2">
    <source>
        <dbReference type="ARBA" id="ARBA00023125"/>
    </source>
</evidence>
<organism evidence="6 7">
    <name type="scientific">Thiohalorhabdus denitrificans</name>
    <dbReference type="NCBI Taxonomy" id="381306"/>
    <lineage>
        <taxon>Bacteria</taxon>
        <taxon>Pseudomonadati</taxon>
        <taxon>Pseudomonadota</taxon>
        <taxon>Gammaproteobacteria</taxon>
        <taxon>Thiohalorhabdales</taxon>
        <taxon>Thiohalorhabdaceae</taxon>
        <taxon>Thiohalorhabdus</taxon>
    </lineage>
</organism>
<reference evidence="7" key="1">
    <citation type="submission" date="2016-10" db="EMBL/GenBank/DDBJ databases">
        <authorList>
            <person name="Varghese N."/>
        </authorList>
    </citation>
    <scope>NUCLEOTIDE SEQUENCE [LARGE SCALE GENOMIC DNA]</scope>
    <source>
        <strain evidence="7">HL 19</strain>
    </source>
</reference>
<dbReference type="OrthoDB" id="9809772at2"/>
<dbReference type="Pfam" id="PF00440">
    <property type="entry name" value="TetR_N"/>
    <property type="match status" value="1"/>
</dbReference>
<dbReference type="Pfam" id="PF21993">
    <property type="entry name" value="TetR_C_13_2"/>
    <property type="match status" value="1"/>
</dbReference>
<evidence type="ECO:0000313" key="6">
    <source>
        <dbReference type="EMBL" id="SCY36237.1"/>
    </source>
</evidence>
<dbReference type="GO" id="GO:0003677">
    <property type="term" value="F:DNA binding"/>
    <property type="evidence" value="ECO:0007669"/>
    <property type="project" value="UniProtKB-UniRule"/>
</dbReference>
<dbReference type="PROSITE" id="PS50977">
    <property type="entry name" value="HTH_TETR_2"/>
    <property type="match status" value="1"/>
</dbReference>
<dbReference type="InterPro" id="IPR009057">
    <property type="entry name" value="Homeodomain-like_sf"/>
</dbReference>
<feature type="DNA-binding region" description="H-T-H motif" evidence="4">
    <location>
        <begin position="28"/>
        <end position="47"/>
    </location>
</feature>
<gene>
    <name evidence="6" type="ORF">SAMN05661077_1880</name>
</gene>
<name>A0A1G5FAL2_9GAMM</name>
<dbReference type="InterPro" id="IPR036271">
    <property type="entry name" value="Tet_transcr_reg_TetR-rel_C_sf"/>
</dbReference>
<dbReference type="Proteomes" id="UP000183104">
    <property type="component" value="Unassembled WGS sequence"/>
</dbReference>
<protein>
    <submittedName>
        <fullName evidence="6">Transcriptional regulator, TetR family</fullName>
    </submittedName>
</protein>
<keyword evidence="7" id="KW-1185">Reference proteome</keyword>
<dbReference type="RefSeq" id="WP_082432817.1">
    <property type="nucleotide sequence ID" value="NZ_FMUN01000005.1"/>
</dbReference>
<evidence type="ECO:0000313" key="7">
    <source>
        <dbReference type="Proteomes" id="UP000183104"/>
    </source>
</evidence>
<evidence type="ECO:0000256" key="1">
    <source>
        <dbReference type="ARBA" id="ARBA00023015"/>
    </source>
</evidence>
<dbReference type="SUPFAM" id="SSF46689">
    <property type="entry name" value="Homeodomain-like"/>
    <property type="match status" value="1"/>
</dbReference>
<dbReference type="InterPro" id="IPR001647">
    <property type="entry name" value="HTH_TetR"/>
</dbReference>
<evidence type="ECO:0000256" key="3">
    <source>
        <dbReference type="ARBA" id="ARBA00023163"/>
    </source>
</evidence>
<dbReference type="PANTHER" id="PTHR47506">
    <property type="entry name" value="TRANSCRIPTIONAL REGULATORY PROTEIN"/>
    <property type="match status" value="1"/>
</dbReference>
<dbReference type="Gene3D" id="1.10.357.10">
    <property type="entry name" value="Tetracycline Repressor, domain 2"/>
    <property type="match status" value="1"/>
</dbReference>
<accession>A0A1G5FAL2</accession>
<evidence type="ECO:0000256" key="4">
    <source>
        <dbReference type="PROSITE-ProRule" id="PRU00335"/>
    </source>
</evidence>
<dbReference type="EMBL" id="FMUN01000005">
    <property type="protein sequence ID" value="SCY36237.1"/>
    <property type="molecule type" value="Genomic_DNA"/>
</dbReference>
<dbReference type="STRING" id="381306.AN478_04480"/>
<keyword evidence="2 4" id="KW-0238">DNA-binding</keyword>
<evidence type="ECO:0000259" key="5">
    <source>
        <dbReference type="PROSITE" id="PS50977"/>
    </source>
</evidence>